<sequence>MISISHHQEQGEPGATQADPAAPVHPSQAQGSSCYPHRPLAESTQPDQLDTGGQQPLLFVFKQKMPPLATAARGPSELNPSVSLEMEIVPQCTQPAPISMQLTPQGNFVQQRSQPPALHNKGKSAPVTCQPHKVRQAPVRASVSPPCLEIISLKEGFAIKTFPRCSQSCLPADPNRDRAEPLPRAAKAQDVPVRSRAPRSVPLVRLKGGIKSGFPQGQPSPTAVVPGWEGDMWPQIPYPGNCVPETPDDIFKCHQRLALVES</sequence>
<dbReference type="AlphaFoldDB" id="A0A2P4SWR3"/>
<dbReference type="Proteomes" id="UP000237246">
    <property type="component" value="Unassembled WGS sequence"/>
</dbReference>
<protein>
    <submittedName>
        <fullName evidence="2">Uncharacterized protein</fullName>
    </submittedName>
</protein>
<organism evidence="2 3">
    <name type="scientific">Bambusicola thoracicus</name>
    <name type="common">Chinese bamboo-partridge</name>
    <name type="synonym">Perdix thoracica</name>
    <dbReference type="NCBI Taxonomy" id="9083"/>
    <lineage>
        <taxon>Eukaryota</taxon>
        <taxon>Metazoa</taxon>
        <taxon>Chordata</taxon>
        <taxon>Craniata</taxon>
        <taxon>Vertebrata</taxon>
        <taxon>Euteleostomi</taxon>
        <taxon>Archelosauria</taxon>
        <taxon>Archosauria</taxon>
        <taxon>Dinosauria</taxon>
        <taxon>Saurischia</taxon>
        <taxon>Theropoda</taxon>
        <taxon>Coelurosauria</taxon>
        <taxon>Aves</taxon>
        <taxon>Neognathae</taxon>
        <taxon>Galloanserae</taxon>
        <taxon>Galliformes</taxon>
        <taxon>Phasianidae</taxon>
        <taxon>Perdicinae</taxon>
        <taxon>Bambusicola</taxon>
    </lineage>
</organism>
<comment type="caution">
    <text evidence="2">The sequence shown here is derived from an EMBL/GenBank/DDBJ whole genome shotgun (WGS) entry which is preliminary data.</text>
</comment>
<evidence type="ECO:0000256" key="1">
    <source>
        <dbReference type="SAM" id="MobiDB-lite"/>
    </source>
</evidence>
<dbReference type="OrthoDB" id="9116764at2759"/>
<evidence type="ECO:0000313" key="3">
    <source>
        <dbReference type="Proteomes" id="UP000237246"/>
    </source>
</evidence>
<feature type="compositionally biased region" description="Polar residues" evidence="1">
    <location>
        <begin position="42"/>
        <end position="52"/>
    </location>
</feature>
<name>A0A2P4SWR3_BAMTH</name>
<reference evidence="2 3" key="1">
    <citation type="submission" date="2018-01" db="EMBL/GenBank/DDBJ databases">
        <title>Comparison of the Chinese Bamboo Partridge and Red Junglefowl genome sequences highlights the importance of demography in genome evolution.</title>
        <authorList>
            <person name="Tiley G.P."/>
            <person name="Kimball R.T."/>
            <person name="Braun E.L."/>
            <person name="Burleigh J.G."/>
        </authorList>
    </citation>
    <scope>NUCLEOTIDE SEQUENCE [LARGE SCALE GENOMIC DNA]</scope>
    <source>
        <strain evidence="2">RTK389</strain>
        <tissue evidence="2">Blood</tissue>
    </source>
</reference>
<feature type="region of interest" description="Disordered" evidence="1">
    <location>
        <begin position="1"/>
        <end position="52"/>
    </location>
</feature>
<dbReference type="EMBL" id="PPHD01018995">
    <property type="protein sequence ID" value="POI28530.1"/>
    <property type="molecule type" value="Genomic_DNA"/>
</dbReference>
<feature type="compositionally biased region" description="Basic and acidic residues" evidence="1">
    <location>
        <begin position="1"/>
        <end position="10"/>
    </location>
</feature>
<accession>A0A2P4SWR3</accession>
<evidence type="ECO:0000313" key="2">
    <source>
        <dbReference type="EMBL" id="POI28530.1"/>
    </source>
</evidence>
<gene>
    <name evidence="2" type="ORF">CIB84_007721</name>
</gene>
<proteinExistence type="predicted"/>
<keyword evidence="3" id="KW-1185">Reference proteome</keyword>
<feature type="region of interest" description="Disordered" evidence="1">
    <location>
        <begin position="175"/>
        <end position="196"/>
    </location>
</feature>